<dbReference type="AlphaFoldDB" id="A0A1N7C4J7"/>
<sequence>MRSQTGKTEQVGTSLSRDVVFQILSNQRRRYALHYLRRHEQPVEIGELATHIAAWENDVSVPEVSSQQRKRVYNTLQQAHLPKLDETGFVEYDPAHGNVSLTDKAEKLTVYLEVVPDNDLPWSQYYFVLGCVSLALVTGAWLEAGPLGLVPDFGWALGLAVLVTFSGAINVYYHRNLHRGHTEVPERDR</sequence>
<keyword evidence="1" id="KW-0472">Membrane</keyword>
<evidence type="ECO:0000313" key="4">
    <source>
        <dbReference type="Proteomes" id="UP000186914"/>
    </source>
</evidence>
<dbReference type="OrthoDB" id="331021at2157"/>
<evidence type="ECO:0000313" key="3">
    <source>
        <dbReference type="EMBL" id="SIR58373.1"/>
    </source>
</evidence>
<dbReference type="Proteomes" id="UP000186914">
    <property type="component" value="Unassembled WGS sequence"/>
</dbReference>
<organism evidence="3 4">
    <name type="scientific">Haladaptatus litoreus</name>
    <dbReference type="NCBI Taxonomy" id="553468"/>
    <lineage>
        <taxon>Archaea</taxon>
        <taxon>Methanobacteriati</taxon>
        <taxon>Methanobacteriota</taxon>
        <taxon>Stenosarchaea group</taxon>
        <taxon>Halobacteria</taxon>
        <taxon>Halobacteriales</taxon>
        <taxon>Haladaptataceae</taxon>
        <taxon>Haladaptatus</taxon>
    </lineage>
</organism>
<keyword evidence="4" id="KW-1185">Reference proteome</keyword>
<evidence type="ECO:0000259" key="2">
    <source>
        <dbReference type="Pfam" id="PF24035"/>
    </source>
</evidence>
<dbReference type="EMBL" id="FTNO01000002">
    <property type="protein sequence ID" value="SIR58373.1"/>
    <property type="molecule type" value="Genomic_DNA"/>
</dbReference>
<gene>
    <name evidence="3" type="ORF">SAMN05421858_2953</name>
</gene>
<keyword evidence="1" id="KW-0812">Transmembrane</keyword>
<name>A0A1N7C4J7_9EURY</name>
<reference evidence="4" key="1">
    <citation type="submission" date="2017-01" db="EMBL/GenBank/DDBJ databases">
        <authorList>
            <person name="Varghese N."/>
            <person name="Submissions S."/>
        </authorList>
    </citation>
    <scope>NUCLEOTIDE SEQUENCE [LARGE SCALE GENOMIC DNA]</scope>
    <source>
        <strain evidence="4">CGMCC 1.7737</strain>
    </source>
</reference>
<dbReference type="Gene3D" id="1.10.10.10">
    <property type="entry name" value="Winged helix-like DNA-binding domain superfamily/Winged helix DNA-binding domain"/>
    <property type="match status" value="1"/>
</dbReference>
<protein>
    <recommendedName>
        <fullName evidence="2">DUF7344 domain-containing protein</fullName>
    </recommendedName>
</protein>
<keyword evidence="1" id="KW-1133">Transmembrane helix</keyword>
<feature type="transmembrane region" description="Helical" evidence="1">
    <location>
        <begin position="125"/>
        <end position="142"/>
    </location>
</feature>
<dbReference type="Pfam" id="PF24035">
    <property type="entry name" value="DUF7344"/>
    <property type="match status" value="1"/>
</dbReference>
<dbReference type="RefSeq" id="WP_076430911.1">
    <property type="nucleotide sequence ID" value="NZ_FTNO01000002.1"/>
</dbReference>
<evidence type="ECO:0000256" key="1">
    <source>
        <dbReference type="SAM" id="Phobius"/>
    </source>
</evidence>
<proteinExistence type="predicted"/>
<feature type="transmembrane region" description="Helical" evidence="1">
    <location>
        <begin position="154"/>
        <end position="173"/>
    </location>
</feature>
<accession>A0A1N7C4J7</accession>
<feature type="domain" description="DUF7344" evidence="2">
    <location>
        <begin position="21"/>
        <end position="99"/>
    </location>
</feature>
<dbReference type="InterPro" id="IPR036388">
    <property type="entry name" value="WH-like_DNA-bd_sf"/>
</dbReference>
<dbReference type="InterPro" id="IPR055768">
    <property type="entry name" value="DUF7344"/>
</dbReference>